<sequence length="217" mass="25467">MAYGILVDVHGIFRKFDEDDIENMIGNIGRYSICDDQFYFDGERTISFGGDVSYNNNDGYIQISRDCGMIELVQITEEEYDEIRYNYGKRSWADYYKKHKSYSERLNEKAKWKIGDRVKISFVDPRAEKHLFGKDHKPLHFVEGYKGTVIKHAEGYLGRLEYLIEFDDHIGSKTSECGKDGHCFWMDESRDNDKLEARLPMWDHPLLLECKSVKADQ</sequence>
<protein>
    <submittedName>
        <fullName evidence="1">Uncharacterized protein</fullName>
    </submittedName>
</protein>
<dbReference type="AlphaFoldDB" id="A0A174JBT5"/>
<reference evidence="1 2" key="1">
    <citation type="submission" date="2015-09" db="EMBL/GenBank/DDBJ databases">
        <authorList>
            <consortium name="Pathogen Informatics"/>
        </authorList>
    </citation>
    <scope>NUCLEOTIDE SEQUENCE [LARGE SCALE GENOMIC DNA]</scope>
    <source>
        <strain evidence="1 2">2789STDY5834908</strain>
    </source>
</reference>
<proteinExistence type="predicted"/>
<dbReference type="Proteomes" id="UP000095564">
    <property type="component" value="Unassembled WGS sequence"/>
</dbReference>
<dbReference type="RefSeq" id="WP_055159120.1">
    <property type="nucleotide sequence ID" value="NZ_CZAU01000002.1"/>
</dbReference>
<organism evidence="1 2">
    <name type="scientific">Anaerostipes hadrus</name>
    <dbReference type="NCBI Taxonomy" id="649756"/>
    <lineage>
        <taxon>Bacteria</taxon>
        <taxon>Bacillati</taxon>
        <taxon>Bacillota</taxon>
        <taxon>Clostridia</taxon>
        <taxon>Lachnospirales</taxon>
        <taxon>Lachnospiraceae</taxon>
        <taxon>Anaerostipes</taxon>
    </lineage>
</organism>
<gene>
    <name evidence="1" type="ORF">ERS852520_00304</name>
</gene>
<evidence type="ECO:0000313" key="1">
    <source>
        <dbReference type="EMBL" id="CUO97113.1"/>
    </source>
</evidence>
<dbReference type="EMBL" id="CZAU01000002">
    <property type="protein sequence ID" value="CUO97113.1"/>
    <property type="molecule type" value="Genomic_DNA"/>
</dbReference>
<name>A0A174JBT5_ANAHA</name>
<accession>A0A174JBT5</accession>
<evidence type="ECO:0000313" key="2">
    <source>
        <dbReference type="Proteomes" id="UP000095564"/>
    </source>
</evidence>